<feature type="compositionally biased region" description="Low complexity" evidence="1">
    <location>
        <begin position="352"/>
        <end position="369"/>
    </location>
</feature>
<organism evidence="2 3">
    <name type="scientific">Chlorella vulgaris</name>
    <name type="common">Green alga</name>
    <dbReference type="NCBI Taxonomy" id="3077"/>
    <lineage>
        <taxon>Eukaryota</taxon>
        <taxon>Viridiplantae</taxon>
        <taxon>Chlorophyta</taxon>
        <taxon>core chlorophytes</taxon>
        <taxon>Trebouxiophyceae</taxon>
        <taxon>Chlorellales</taxon>
        <taxon>Chlorellaceae</taxon>
        <taxon>Chlorella clade</taxon>
        <taxon>Chlorella</taxon>
    </lineage>
</organism>
<dbReference type="Proteomes" id="UP001055712">
    <property type="component" value="Unassembled WGS sequence"/>
</dbReference>
<evidence type="ECO:0008006" key="4">
    <source>
        <dbReference type="Google" id="ProtNLM"/>
    </source>
</evidence>
<dbReference type="AlphaFoldDB" id="A0A9D4YUR5"/>
<dbReference type="OrthoDB" id="509772at2759"/>
<accession>A0A9D4YUR5</accession>
<feature type="region of interest" description="Disordered" evidence="1">
    <location>
        <begin position="352"/>
        <end position="404"/>
    </location>
</feature>
<feature type="compositionally biased region" description="Basic and acidic residues" evidence="1">
    <location>
        <begin position="378"/>
        <end position="389"/>
    </location>
</feature>
<reference evidence="2" key="1">
    <citation type="journal article" date="2019" name="Plant J.">
        <title>Chlorella vulgaris genome assembly and annotation reveals the molecular basis for metabolic acclimation to high light conditions.</title>
        <authorList>
            <person name="Cecchin M."/>
            <person name="Marcolungo L."/>
            <person name="Rossato M."/>
            <person name="Girolomoni L."/>
            <person name="Cosentino E."/>
            <person name="Cuine S."/>
            <person name="Li-Beisson Y."/>
            <person name="Delledonne M."/>
            <person name="Ballottari M."/>
        </authorList>
    </citation>
    <scope>NUCLEOTIDE SEQUENCE</scope>
    <source>
        <strain evidence="2">211/11P</strain>
    </source>
</reference>
<comment type="caution">
    <text evidence="2">The sequence shown here is derived from an EMBL/GenBank/DDBJ whole genome shotgun (WGS) entry which is preliminary data.</text>
</comment>
<reference evidence="2" key="2">
    <citation type="submission" date="2020-11" db="EMBL/GenBank/DDBJ databases">
        <authorList>
            <person name="Cecchin M."/>
            <person name="Marcolungo L."/>
            <person name="Rossato M."/>
            <person name="Girolomoni L."/>
            <person name="Cosentino E."/>
            <person name="Cuine S."/>
            <person name="Li-Beisson Y."/>
            <person name="Delledonne M."/>
            <person name="Ballottari M."/>
        </authorList>
    </citation>
    <scope>NUCLEOTIDE SEQUENCE</scope>
    <source>
        <strain evidence="2">211/11P</strain>
        <tissue evidence="2">Whole cell</tissue>
    </source>
</reference>
<feature type="region of interest" description="Disordered" evidence="1">
    <location>
        <begin position="1"/>
        <end position="45"/>
    </location>
</feature>
<evidence type="ECO:0000313" key="2">
    <source>
        <dbReference type="EMBL" id="KAI3426996.1"/>
    </source>
</evidence>
<evidence type="ECO:0000313" key="3">
    <source>
        <dbReference type="Proteomes" id="UP001055712"/>
    </source>
</evidence>
<protein>
    <recommendedName>
        <fullName evidence="4">Glycosyltransferase</fullName>
    </recommendedName>
</protein>
<dbReference type="EMBL" id="SIDB01000010">
    <property type="protein sequence ID" value="KAI3426996.1"/>
    <property type="molecule type" value="Genomic_DNA"/>
</dbReference>
<name>A0A9D4YUR5_CHLVU</name>
<gene>
    <name evidence="2" type="ORF">D9Q98_006940</name>
</gene>
<sequence length="404" mass="44919">MGASPSYATEQAVGHQAAPQKVQARAFAGQARPQPQWGPNWKASQSKRGGKYVVTSVMGLDPERLNIFVKSLRRHSPDTHLVVFVEENTTHHLLEDNGAEVISFKMDENSALVLYRFELYKRYLGELLVRDSEAGVILTDSRDVLIQSDPFKEPLVQRLINEDAMLFSLEGGIAVGEVPLKAQPQNEHWIDTCFGPEMVKEMADAPISCAGITIGSVAAVHGYVTQLLATAYQDASSKCRKYGSDQAVHNYLLHYLGPRGRLTFPYLMRRNWDSPVHTAGYGWPIVIDRDGVYKRVNGSTPPIVHQYDRAFDATKIYMAMYPLREEEYRWEGPDCVKNLFLDTVNQCPPDAKAADAAAKAKQQPKAADQAAEDEVEEERQRQEQGKDAAAEVADPGDGGGDVRR</sequence>
<evidence type="ECO:0000256" key="1">
    <source>
        <dbReference type="SAM" id="MobiDB-lite"/>
    </source>
</evidence>
<keyword evidence="3" id="KW-1185">Reference proteome</keyword>
<proteinExistence type="predicted"/>